<keyword evidence="3" id="KW-1185">Reference proteome</keyword>
<accession>A0A3E2TG57</accession>
<comment type="similarity">
    <text evidence="1">Belongs to the LOR family.</text>
</comment>
<sequence>MKKLYFKEKFFKITDHYPILDEDGREAYYLDQDFTFIGYKSSVSDPNGKKIINISRELIAFFPKYTIDFADGSQMVIQQKFEFFRHKVHVYMDNETLELKGDIFHYDFDIKNSSDKNIGTVNRKIFTLTDTYELAIFDENYTEELIALVICLNNMIDRERANSSASNG</sequence>
<organism evidence="2 3">
    <name type="scientific">Anaerococcus nagyae</name>
    <dbReference type="NCBI Taxonomy" id="1755241"/>
    <lineage>
        <taxon>Bacteria</taxon>
        <taxon>Bacillati</taxon>
        <taxon>Bacillota</taxon>
        <taxon>Tissierellia</taxon>
        <taxon>Tissierellales</taxon>
        <taxon>Peptoniphilaceae</taxon>
        <taxon>Anaerococcus</taxon>
    </lineage>
</organism>
<reference evidence="2 3" key="1">
    <citation type="submission" date="2018-08" db="EMBL/GenBank/DDBJ databases">
        <title>A genome reference for cultivated species of the human gut microbiota.</title>
        <authorList>
            <person name="Zou Y."/>
            <person name="Xue W."/>
            <person name="Luo G."/>
        </authorList>
    </citation>
    <scope>NUCLEOTIDE SEQUENCE [LARGE SCALE GENOMIC DNA]</scope>
    <source>
        <strain evidence="2 3">OF01-3</strain>
    </source>
</reference>
<dbReference type="Pfam" id="PF04525">
    <property type="entry name" value="LOR"/>
    <property type="match status" value="1"/>
</dbReference>
<gene>
    <name evidence="2" type="ORF">DXA39_07900</name>
</gene>
<dbReference type="SUPFAM" id="SSF54518">
    <property type="entry name" value="Tubby C-terminal domain-like"/>
    <property type="match status" value="1"/>
</dbReference>
<dbReference type="InterPro" id="IPR038595">
    <property type="entry name" value="LOR_sf"/>
</dbReference>
<dbReference type="OrthoDB" id="652307at2"/>
<dbReference type="InterPro" id="IPR007612">
    <property type="entry name" value="LOR"/>
</dbReference>
<proteinExistence type="inferred from homology"/>
<dbReference type="AlphaFoldDB" id="A0A3E2TG57"/>
<dbReference type="InterPro" id="IPR025659">
    <property type="entry name" value="Tubby-like_C"/>
</dbReference>
<protein>
    <recommendedName>
        <fullName evidence="4">LURP-one-related family protein</fullName>
    </recommendedName>
</protein>
<dbReference type="EMBL" id="QVEU01000008">
    <property type="protein sequence ID" value="RGB74920.1"/>
    <property type="molecule type" value="Genomic_DNA"/>
</dbReference>
<dbReference type="Proteomes" id="UP000261011">
    <property type="component" value="Unassembled WGS sequence"/>
</dbReference>
<evidence type="ECO:0000256" key="1">
    <source>
        <dbReference type="ARBA" id="ARBA00005437"/>
    </source>
</evidence>
<evidence type="ECO:0000313" key="2">
    <source>
        <dbReference type="EMBL" id="RGB74920.1"/>
    </source>
</evidence>
<dbReference type="Gene3D" id="2.40.160.200">
    <property type="entry name" value="LURP1-related"/>
    <property type="match status" value="1"/>
</dbReference>
<evidence type="ECO:0008006" key="4">
    <source>
        <dbReference type="Google" id="ProtNLM"/>
    </source>
</evidence>
<evidence type="ECO:0000313" key="3">
    <source>
        <dbReference type="Proteomes" id="UP000261011"/>
    </source>
</evidence>
<comment type="caution">
    <text evidence="2">The sequence shown here is derived from an EMBL/GenBank/DDBJ whole genome shotgun (WGS) entry which is preliminary data.</text>
</comment>
<dbReference type="RefSeq" id="WP_117522174.1">
    <property type="nucleotide sequence ID" value="NZ_AP031484.1"/>
</dbReference>
<name>A0A3E2TG57_9FIRM</name>